<keyword evidence="1" id="KW-0812">Transmembrane</keyword>
<organism evidence="2 3">
    <name type="scientific">Pseudogemmobacter faecipullorum</name>
    <dbReference type="NCBI Taxonomy" id="2755041"/>
    <lineage>
        <taxon>Bacteria</taxon>
        <taxon>Pseudomonadati</taxon>
        <taxon>Pseudomonadota</taxon>
        <taxon>Alphaproteobacteria</taxon>
        <taxon>Rhodobacterales</taxon>
        <taxon>Paracoccaceae</taxon>
        <taxon>Pseudogemmobacter</taxon>
    </lineage>
</organism>
<dbReference type="RefSeq" id="WP_226937265.1">
    <property type="nucleotide sequence ID" value="NZ_JACDXX010000020.1"/>
</dbReference>
<gene>
    <name evidence="2" type="ORF">H0485_17610</name>
</gene>
<evidence type="ECO:0000313" key="2">
    <source>
        <dbReference type="EMBL" id="MCB5411814.1"/>
    </source>
</evidence>
<proteinExistence type="predicted"/>
<reference evidence="2 3" key="1">
    <citation type="submission" date="2020-07" db="EMBL/GenBank/DDBJ databases">
        <title>Pseudogemmobacter sp. nov., isolated from poultry manure in Taiwan.</title>
        <authorList>
            <person name="Lin S.-Y."/>
            <person name="Tang Y.-S."/>
            <person name="Young C.-C."/>
        </authorList>
    </citation>
    <scope>NUCLEOTIDE SEQUENCE [LARGE SCALE GENOMIC DNA]</scope>
    <source>
        <strain evidence="2 3">CC-YST710</strain>
    </source>
</reference>
<evidence type="ECO:0000256" key="1">
    <source>
        <dbReference type="SAM" id="Phobius"/>
    </source>
</evidence>
<evidence type="ECO:0000313" key="3">
    <source>
        <dbReference type="Proteomes" id="UP001198571"/>
    </source>
</evidence>
<accession>A0ABS8CQZ9</accession>
<comment type="caution">
    <text evidence="2">The sequence shown here is derived from an EMBL/GenBank/DDBJ whole genome shotgun (WGS) entry which is preliminary data.</text>
</comment>
<keyword evidence="1" id="KW-0472">Membrane</keyword>
<keyword evidence="1" id="KW-1133">Transmembrane helix</keyword>
<evidence type="ECO:0008006" key="4">
    <source>
        <dbReference type="Google" id="ProtNLM"/>
    </source>
</evidence>
<sequence>MSVIDPREFSRAAGRHPVRKAAIGPLHVAIITCCAATLTGLICLDPMNIVVEALHPEFSDEAWP</sequence>
<keyword evidence="3" id="KW-1185">Reference proteome</keyword>
<dbReference type="Proteomes" id="UP001198571">
    <property type="component" value="Unassembled WGS sequence"/>
</dbReference>
<protein>
    <recommendedName>
        <fullName evidence="4">MFS transporter</fullName>
    </recommendedName>
</protein>
<dbReference type="EMBL" id="JACDXX010000020">
    <property type="protein sequence ID" value="MCB5411814.1"/>
    <property type="molecule type" value="Genomic_DNA"/>
</dbReference>
<feature type="transmembrane region" description="Helical" evidence="1">
    <location>
        <begin position="21"/>
        <end position="42"/>
    </location>
</feature>
<name>A0ABS8CQZ9_9RHOB</name>